<protein>
    <submittedName>
        <fullName evidence="3">ParB family chromosome partitioning protein</fullName>
    </submittedName>
</protein>
<evidence type="ECO:0000256" key="1">
    <source>
        <dbReference type="ARBA" id="ARBA00006295"/>
    </source>
</evidence>
<dbReference type="GO" id="GO:0007059">
    <property type="term" value="P:chromosome segregation"/>
    <property type="evidence" value="ECO:0007669"/>
    <property type="project" value="TreeGrafter"/>
</dbReference>
<dbReference type="SMART" id="SM00470">
    <property type="entry name" value="ParB"/>
    <property type="match status" value="1"/>
</dbReference>
<evidence type="ECO:0000313" key="3">
    <source>
        <dbReference type="EMBL" id="TWJ18814.1"/>
    </source>
</evidence>
<dbReference type="Proteomes" id="UP000319449">
    <property type="component" value="Unassembled WGS sequence"/>
</dbReference>
<dbReference type="CDD" id="cd16411">
    <property type="entry name" value="ParB_N_like"/>
    <property type="match status" value="1"/>
</dbReference>
<dbReference type="Gene3D" id="1.10.10.2830">
    <property type="match status" value="1"/>
</dbReference>
<dbReference type="EMBL" id="VLLN01000014">
    <property type="protein sequence ID" value="TWJ18814.1"/>
    <property type="molecule type" value="Genomic_DNA"/>
</dbReference>
<dbReference type="Pfam" id="PF07506">
    <property type="entry name" value="RepB"/>
    <property type="match status" value="1"/>
</dbReference>
<accession>A0A562VM21</accession>
<dbReference type="RefSeq" id="WP_145023140.1">
    <property type="nucleotide sequence ID" value="NZ_VLLN01000014.1"/>
</dbReference>
<dbReference type="GO" id="GO:0003677">
    <property type="term" value="F:DNA binding"/>
    <property type="evidence" value="ECO:0007669"/>
    <property type="project" value="InterPro"/>
</dbReference>
<dbReference type="InterPro" id="IPR004437">
    <property type="entry name" value="ParB/RepB/Spo0J"/>
</dbReference>
<evidence type="ECO:0000259" key="2">
    <source>
        <dbReference type="SMART" id="SM00470"/>
    </source>
</evidence>
<dbReference type="Pfam" id="PF02195">
    <property type="entry name" value="ParB_N"/>
    <property type="match status" value="1"/>
</dbReference>
<dbReference type="AlphaFoldDB" id="A0A562VM21"/>
<name>A0A562VM21_9BACT</name>
<comment type="similarity">
    <text evidence="1">Belongs to the ParB family.</text>
</comment>
<dbReference type="Gene3D" id="3.90.1530.30">
    <property type="match status" value="1"/>
</dbReference>
<organism evidence="3 4">
    <name type="scientific">Geobacter argillaceus</name>
    <dbReference type="NCBI Taxonomy" id="345631"/>
    <lineage>
        <taxon>Bacteria</taxon>
        <taxon>Pseudomonadati</taxon>
        <taxon>Thermodesulfobacteriota</taxon>
        <taxon>Desulfuromonadia</taxon>
        <taxon>Geobacterales</taxon>
        <taxon>Geobacteraceae</taxon>
        <taxon>Geobacter</taxon>
    </lineage>
</organism>
<dbReference type="GO" id="GO:0005694">
    <property type="term" value="C:chromosome"/>
    <property type="evidence" value="ECO:0007669"/>
    <property type="project" value="TreeGrafter"/>
</dbReference>
<evidence type="ECO:0000313" key="4">
    <source>
        <dbReference type="Proteomes" id="UP000319449"/>
    </source>
</evidence>
<dbReference type="NCBIfam" id="TIGR00180">
    <property type="entry name" value="parB_part"/>
    <property type="match status" value="1"/>
</dbReference>
<comment type="caution">
    <text evidence="3">The sequence shown here is derived from an EMBL/GenBank/DDBJ whole genome shotgun (WGS) entry which is preliminary data.</text>
</comment>
<dbReference type="SUPFAM" id="SSF110849">
    <property type="entry name" value="ParB/Sulfiredoxin"/>
    <property type="match status" value="1"/>
</dbReference>
<gene>
    <name evidence="3" type="ORF">JN12_02451</name>
</gene>
<feature type="domain" description="ParB-like N-terminal" evidence="2">
    <location>
        <begin position="7"/>
        <end position="98"/>
    </location>
</feature>
<reference evidence="3 4" key="1">
    <citation type="submission" date="2019-07" db="EMBL/GenBank/DDBJ databases">
        <title>Genomic Encyclopedia of Archaeal and Bacterial Type Strains, Phase II (KMG-II): from individual species to whole genera.</title>
        <authorList>
            <person name="Goeker M."/>
        </authorList>
    </citation>
    <scope>NUCLEOTIDE SEQUENCE [LARGE SCALE GENOMIC DNA]</scope>
    <source>
        <strain evidence="3 4">ATCC BAA-1139</strain>
    </source>
</reference>
<dbReference type="InterPro" id="IPR036086">
    <property type="entry name" value="ParB/Sulfiredoxin_sf"/>
</dbReference>
<keyword evidence="4" id="KW-1185">Reference proteome</keyword>
<dbReference type="InterPro" id="IPR011111">
    <property type="entry name" value="Plasmid_RepB"/>
</dbReference>
<dbReference type="SUPFAM" id="SSF109709">
    <property type="entry name" value="KorB DNA-binding domain-like"/>
    <property type="match status" value="1"/>
</dbReference>
<dbReference type="InterPro" id="IPR003115">
    <property type="entry name" value="ParB_N"/>
</dbReference>
<dbReference type="PANTHER" id="PTHR33375:SF1">
    <property type="entry name" value="CHROMOSOME-PARTITIONING PROTEIN PARB-RELATED"/>
    <property type="match status" value="1"/>
</dbReference>
<dbReference type="OrthoDB" id="248048at2"/>
<dbReference type="InterPro" id="IPR050336">
    <property type="entry name" value="Chromosome_partition/occlusion"/>
</dbReference>
<proteinExistence type="inferred from homology"/>
<sequence>MDHGAVALIPIEDIHILNPRVRNQIIAEEIRQNIRSIGLKRPITVAPRKDSKNGKKYDLVCGQGRIEAFVAAGETEIPAVIREVSEEDAHIMSLVENIARRNNSALELLQSIKYLKGQGYADDAIAAKTNLGKDYIRGIIRLLEEGEEYLVNAVEKGRIPLYQALNIAAENDAAVQTALTEAYESGALTGKKLVIVQKIISRRKHYGKGLSAPPREKAILSAEDLIAAYENGAREKKRLLAQSNYIKDVLDYTAMALRQLLNDVHFTNQLKAVGMNEIPLHVTDLLKR</sequence>
<dbReference type="PANTHER" id="PTHR33375">
    <property type="entry name" value="CHROMOSOME-PARTITIONING PROTEIN PARB-RELATED"/>
    <property type="match status" value="1"/>
</dbReference>